<keyword evidence="2" id="KW-1133">Transmembrane helix</keyword>
<keyword evidence="2" id="KW-0472">Membrane</keyword>
<name>A0ABQ1GKM5_9SPHN</name>
<organism evidence="3 4">
    <name type="scientific">Sphingomonas psychrolutea</name>
    <dbReference type="NCBI Taxonomy" id="1259676"/>
    <lineage>
        <taxon>Bacteria</taxon>
        <taxon>Pseudomonadati</taxon>
        <taxon>Pseudomonadota</taxon>
        <taxon>Alphaproteobacteria</taxon>
        <taxon>Sphingomonadales</taxon>
        <taxon>Sphingomonadaceae</taxon>
        <taxon>Sphingomonas</taxon>
    </lineage>
</organism>
<gene>
    <name evidence="3" type="ORF">GCM10011395_15020</name>
</gene>
<dbReference type="RefSeq" id="WP_188446248.1">
    <property type="nucleotide sequence ID" value="NZ_BMDW01000007.1"/>
</dbReference>
<evidence type="ECO:0000313" key="4">
    <source>
        <dbReference type="Proteomes" id="UP000618591"/>
    </source>
</evidence>
<comment type="caution">
    <text evidence="3">The sequence shown here is derived from an EMBL/GenBank/DDBJ whole genome shotgun (WGS) entry which is preliminary data.</text>
</comment>
<dbReference type="EMBL" id="BMDW01000007">
    <property type="protein sequence ID" value="GGA45799.1"/>
    <property type="molecule type" value="Genomic_DNA"/>
</dbReference>
<accession>A0ABQ1GKM5</accession>
<dbReference type="Proteomes" id="UP000618591">
    <property type="component" value="Unassembled WGS sequence"/>
</dbReference>
<evidence type="ECO:0000256" key="1">
    <source>
        <dbReference type="SAM" id="MobiDB-lite"/>
    </source>
</evidence>
<feature type="compositionally biased region" description="Basic and acidic residues" evidence="1">
    <location>
        <begin position="50"/>
        <end position="59"/>
    </location>
</feature>
<feature type="region of interest" description="Disordered" evidence="1">
    <location>
        <begin position="36"/>
        <end position="59"/>
    </location>
</feature>
<feature type="transmembrane region" description="Helical" evidence="2">
    <location>
        <begin position="6"/>
        <end position="28"/>
    </location>
</feature>
<keyword evidence="4" id="KW-1185">Reference proteome</keyword>
<reference evidence="4" key="1">
    <citation type="journal article" date="2019" name="Int. J. Syst. Evol. Microbiol.">
        <title>The Global Catalogue of Microorganisms (GCM) 10K type strain sequencing project: providing services to taxonomists for standard genome sequencing and annotation.</title>
        <authorList>
            <consortium name="The Broad Institute Genomics Platform"/>
            <consortium name="The Broad Institute Genome Sequencing Center for Infectious Disease"/>
            <person name="Wu L."/>
            <person name="Ma J."/>
        </authorList>
    </citation>
    <scope>NUCLEOTIDE SEQUENCE [LARGE SCALE GENOMIC DNA]</scope>
    <source>
        <strain evidence="4">CGMCC 1.10106</strain>
    </source>
</reference>
<keyword evidence="2" id="KW-0812">Transmembrane</keyword>
<sequence>MIGNNLGIIEMAMTGVLVLGFCLYQYVAMTRAIARSKRDRDASAGSAGHAHGEHRLDDR</sequence>
<proteinExistence type="predicted"/>
<protein>
    <submittedName>
        <fullName evidence="3">Uncharacterized protein</fullName>
    </submittedName>
</protein>
<evidence type="ECO:0000313" key="3">
    <source>
        <dbReference type="EMBL" id="GGA45799.1"/>
    </source>
</evidence>
<evidence type="ECO:0000256" key="2">
    <source>
        <dbReference type="SAM" id="Phobius"/>
    </source>
</evidence>